<keyword evidence="5" id="KW-0571">Peptide transport</keyword>
<dbReference type="GO" id="GO:0015031">
    <property type="term" value="P:protein transport"/>
    <property type="evidence" value="ECO:0007669"/>
    <property type="project" value="UniProtKB-KW"/>
</dbReference>
<dbReference type="EMBL" id="KZ819321">
    <property type="protein sequence ID" value="PWN23512.1"/>
    <property type="molecule type" value="Genomic_DNA"/>
</dbReference>
<dbReference type="Proteomes" id="UP000245942">
    <property type="component" value="Unassembled WGS sequence"/>
</dbReference>
<keyword evidence="6" id="KW-0653">Protein transport</keyword>
<proteinExistence type="inferred from homology"/>
<evidence type="ECO:0000256" key="9">
    <source>
        <dbReference type="SAM" id="MobiDB-lite"/>
    </source>
</evidence>
<feature type="transmembrane region" description="Helical" evidence="10">
    <location>
        <begin position="483"/>
        <end position="504"/>
    </location>
</feature>
<evidence type="ECO:0000256" key="4">
    <source>
        <dbReference type="ARBA" id="ARBA00022692"/>
    </source>
</evidence>
<feature type="transmembrane region" description="Helical" evidence="10">
    <location>
        <begin position="358"/>
        <end position="378"/>
    </location>
</feature>
<sequence>MAPSKDEQLQGELASSSSDDNIAIDDKKGEVVDSDLPPLPTIEHDLKVGIAEHDLLADPNLDASFRDKVIAALEHGDVAAEKELEQVLLNDSIYPEVAAAVAAVDDPDMPVNTFRAWFLGMLFVIILSGVNQLLSFRYPSVTITGLCVQLVCYPFGVFMAKVLPTRALKTRWGNFSLNPGPFNVKEHTVISIMATVVYQRAYATDLLIVQDLTYGQPAPFGYSILVVLSTQIIGFSFAGFCRRYLVYPAAMIWPATLAYCSLLSTLHHQKQEDTRYMSRQKFFGIAFGVVFFWYFFPGYIFTALSNFAWVTWIAPNNIVVNQLFGTSSGLGMSLISFDWSQINYIGSSPLVTPWFTQANVIFSLVLFFWVCAPAMYYSNVSHSKYLPMSNSHTFDRFGNRFNTSNIITPQGTFDAVKYNNYSAQYLPTVFSISYGLSFASMTATLVHTALFSGKDLIRQFKSSRTEEPDVHARLMKSYKEVPVWWYVATFVVSIVFSIISIEVWDTQMPVWALFIGLLLGAIYTLPIGMIYAVSNIEVGLNVLSEFIIGYARPGKPICMMLFKTYSYISMYQGVSFLQDQKFAHYMKVPPRTVFMSQLLATIVSAFVLLGVQIWALANINGICTPDADDSFICPNTTVIGTASVIWGLIGPKLNYSAHQEYNAFLYFFLVGAIVPIPTWFLAKRYPKSWIRYVNWPVIFTGTGFIPPATAYNYTSWAFVGFLTHKVWRRRNFGSWSRYNYVLSAALDAGTGLSTVFIFFVLIFPASKSTALENWFDGSWWGNLASANTLDSAQASYLSASLTNPFTGTPAELGIGA</sequence>
<evidence type="ECO:0000256" key="7">
    <source>
        <dbReference type="ARBA" id="ARBA00022989"/>
    </source>
</evidence>
<dbReference type="NCBIfam" id="TIGR00728">
    <property type="entry name" value="OPT_sfam"/>
    <property type="match status" value="1"/>
</dbReference>
<comment type="similarity">
    <text evidence="2">Belongs to the oligopeptide OPT transporter family.</text>
</comment>
<dbReference type="OrthoDB" id="9986677at2759"/>
<feature type="region of interest" description="Disordered" evidence="9">
    <location>
        <begin position="1"/>
        <end position="36"/>
    </location>
</feature>
<name>A0A316UE96_9BASI</name>
<dbReference type="InterPro" id="IPR004648">
    <property type="entry name" value="Oligpept_transpt"/>
</dbReference>
<dbReference type="GO" id="GO:0035673">
    <property type="term" value="F:oligopeptide transmembrane transporter activity"/>
    <property type="evidence" value="ECO:0007669"/>
    <property type="project" value="InterPro"/>
</dbReference>
<feature type="transmembrane region" description="Helical" evidence="10">
    <location>
        <begin position="631"/>
        <end position="649"/>
    </location>
</feature>
<feature type="transmembrane region" description="Helical" evidence="10">
    <location>
        <begin position="116"/>
        <end position="134"/>
    </location>
</feature>
<feature type="transmembrane region" description="Helical" evidence="10">
    <location>
        <begin position="140"/>
        <end position="163"/>
    </location>
</feature>
<evidence type="ECO:0000256" key="10">
    <source>
        <dbReference type="SAM" id="Phobius"/>
    </source>
</evidence>
<feature type="transmembrane region" description="Helical" evidence="10">
    <location>
        <begin position="510"/>
        <end position="533"/>
    </location>
</feature>
<feature type="transmembrane region" description="Helical" evidence="10">
    <location>
        <begin position="594"/>
        <end position="619"/>
    </location>
</feature>
<feature type="transmembrane region" description="Helical" evidence="10">
    <location>
        <begin position="738"/>
        <end position="763"/>
    </location>
</feature>
<dbReference type="Pfam" id="PF03169">
    <property type="entry name" value="OPT"/>
    <property type="match status" value="1"/>
</dbReference>
<feature type="transmembrane region" description="Helical" evidence="10">
    <location>
        <begin position="220"/>
        <end position="238"/>
    </location>
</feature>
<keyword evidence="4 10" id="KW-0812">Transmembrane</keyword>
<dbReference type="GO" id="GO:0016020">
    <property type="term" value="C:membrane"/>
    <property type="evidence" value="ECO:0007669"/>
    <property type="project" value="UniProtKB-SubCell"/>
</dbReference>
<keyword evidence="12" id="KW-1185">Reference proteome</keyword>
<feature type="transmembrane region" description="Helical" evidence="10">
    <location>
        <begin position="429"/>
        <end position="451"/>
    </location>
</feature>
<dbReference type="InterPro" id="IPR004813">
    <property type="entry name" value="OPT"/>
</dbReference>
<dbReference type="PANTHER" id="PTHR22601">
    <property type="entry name" value="ISP4 LIKE PROTEIN"/>
    <property type="match status" value="1"/>
</dbReference>
<dbReference type="AlphaFoldDB" id="A0A316UE96"/>
<feature type="transmembrane region" description="Helical" evidence="10">
    <location>
        <begin position="318"/>
        <end position="337"/>
    </location>
</feature>
<evidence type="ECO:0000313" key="11">
    <source>
        <dbReference type="EMBL" id="PWN23512.1"/>
    </source>
</evidence>
<accession>A0A316UE96</accession>
<evidence type="ECO:0000256" key="3">
    <source>
        <dbReference type="ARBA" id="ARBA00022448"/>
    </source>
</evidence>
<feature type="transmembrane region" description="Helical" evidence="10">
    <location>
        <begin position="244"/>
        <end position="262"/>
    </location>
</feature>
<dbReference type="NCBIfam" id="TIGR00727">
    <property type="entry name" value="ISP4_OPT"/>
    <property type="match status" value="1"/>
</dbReference>
<comment type="subcellular location">
    <subcellularLocation>
        <location evidence="1">Membrane</location>
        <topology evidence="1">Multi-pass membrane protein</topology>
    </subcellularLocation>
</comment>
<keyword evidence="3" id="KW-0813">Transport</keyword>
<reference evidence="11 12" key="1">
    <citation type="journal article" date="2018" name="Mol. Biol. Evol.">
        <title>Broad Genomic Sampling Reveals a Smut Pathogenic Ancestry of the Fungal Clade Ustilaginomycotina.</title>
        <authorList>
            <person name="Kijpornyongpan T."/>
            <person name="Mondo S.J."/>
            <person name="Barry K."/>
            <person name="Sandor L."/>
            <person name="Lee J."/>
            <person name="Lipzen A."/>
            <person name="Pangilinan J."/>
            <person name="LaButti K."/>
            <person name="Hainaut M."/>
            <person name="Henrissat B."/>
            <person name="Grigoriev I.V."/>
            <person name="Spatafora J.W."/>
            <person name="Aime M.C."/>
        </authorList>
    </citation>
    <scope>NUCLEOTIDE SEQUENCE [LARGE SCALE GENOMIC DNA]</scope>
    <source>
        <strain evidence="11 12">MCA 4718</strain>
    </source>
</reference>
<evidence type="ECO:0000256" key="6">
    <source>
        <dbReference type="ARBA" id="ARBA00022927"/>
    </source>
</evidence>
<gene>
    <name evidence="11" type="ORF">BCV69DRAFT_295838</name>
</gene>
<keyword evidence="8 10" id="KW-0472">Membrane</keyword>
<evidence type="ECO:0000256" key="5">
    <source>
        <dbReference type="ARBA" id="ARBA00022856"/>
    </source>
</evidence>
<feature type="transmembrane region" description="Helical" evidence="10">
    <location>
        <begin position="661"/>
        <end position="682"/>
    </location>
</feature>
<feature type="transmembrane region" description="Helical" evidence="10">
    <location>
        <begin position="282"/>
        <end position="312"/>
    </location>
</feature>
<dbReference type="RefSeq" id="XP_025350672.1">
    <property type="nucleotide sequence ID" value="XM_025493942.1"/>
</dbReference>
<keyword evidence="7 10" id="KW-1133">Transmembrane helix</keyword>
<organism evidence="11 12">
    <name type="scientific">Pseudomicrostroma glucosiphilum</name>
    <dbReference type="NCBI Taxonomy" id="1684307"/>
    <lineage>
        <taxon>Eukaryota</taxon>
        <taxon>Fungi</taxon>
        <taxon>Dikarya</taxon>
        <taxon>Basidiomycota</taxon>
        <taxon>Ustilaginomycotina</taxon>
        <taxon>Exobasidiomycetes</taxon>
        <taxon>Microstromatales</taxon>
        <taxon>Microstromatales incertae sedis</taxon>
        <taxon>Pseudomicrostroma</taxon>
    </lineage>
</organism>
<evidence type="ECO:0000256" key="8">
    <source>
        <dbReference type="ARBA" id="ARBA00023136"/>
    </source>
</evidence>
<evidence type="ECO:0000256" key="1">
    <source>
        <dbReference type="ARBA" id="ARBA00004141"/>
    </source>
</evidence>
<evidence type="ECO:0000313" key="12">
    <source>
        <dbReference type="Proteomes" id="UP000245942"/>
    </source>
</evidence>
<dbReference type="GeneID" id="37015676"/>
<protein>
    <submittedName>
        <fullName evidence="11">OPT oligopeptide transporter</fullName>
    </submittedName>
</protein>
<evidence type="ECO:0000256" key="2">
    <source>
        <dbReference type="ARBA" id="ARBA00008807"/>
    </source>
</evidence>